<accession>A0A0F7IGE1</accession>
<dbReference type="InterPro" id="IPR010226">
    <property type="entry name" value="NADH_quinone_OxRdtase_chainI"/>
</dbReference>
<evidence type="ECO:0000256" key="4">
    <source>
        <dbReference type="ARBA" id="ARBA00023004"/>
    </source>
</evidence>
<keyword evidence="8" id="KW-1185">Reference proteome</keyword>
<protein>
    <submittedName>
        <fullName evidence="7">Formate hydrogenlyase subunit 6/NADH:ubiquinone oxidoreductase 23 kD subunit (chain I)</fullName>
        <ecNumber evidence="7">1.6.5.3</ecNumber>
    </submittedName>
</protein>
<dbReference type="Pfam" id="PF14697">
    <property type="entry name" value="Fer4_21"/>
    <property type="match status" value="1"/>
</dbReference>
<dbReference type="HOGENOM" id="CLU_1212583_0_0_2"/>
<dbReference type="EMBL" id="CP011267">
    <property type="protein sequence ID" value="AKG92309.1"/>
    <property type="molecule type" value="Genomic_DNA"/>
</dbReference>
<feature type="domain" description="4Fe-4S ferredoxin-type" evidence="6">
    <location>
        <begin position="87"/>
        <end position="116"/>
    </location>
</feature>
<name>A0A0F7IGE1_9EURY</name>
<feature type="domain" description="4Fe-4S ferredoxin-type" evidence="6">
    <location>
        <begin position="53"/>
        <end position="82"/>
    </location>
</feature>
<evidence type="ECO:0000256" key="1">
    <source>
        <dbReference type="ARBA" id="ARBA00022485"/>
    </source>
</evidence>
<dbReference type="CDD" id="cd10549">
    <property type="entry name" value="MtMvhB_like"/>
    <property type="match status" value="1"/>
</dbReference>
<keyword evidence="7" id="KW-0560">Oxidoreductase</keyword>
<evidence type="ECO:0000259" key="6">
    <source>
        <dbReference type="PROSITE" id="PS51379"/>
    </source>
</evidence>
<dbReference type="GO" id="GO:0051539">
    <property type="term" value="F:4 iron, 4 sulfur cluster binding"/>
    <property type="evidence" value="ECO:0007669"/>
    <property type="project" value="UniProtKB-KW"/>
</dbReference>
<evidence type="ECO:0000256" key="2">
    <source>
        <dbReference type="ARBA" id="ARBA00022723"/>
    </source>
</evidence>
<dbReference type="GO" id="GO:0016829">
    <property type="term" value="F:lyase activity"/>
    <property type="evidence" value="ECO:0007669"/>
    <property type="project" value="UniProtKB-KW"/>
</dbReference>
<gene>
    <name evidence="7" type="ORF">GAH_00338</name>
</gene>
<dbReference type="InterPro" id="IPR017896">
    <property type="entry name" value="4Fe4S_Fe-S-bd"/>
</dbReference>
<dbReference type="InterPro" id="IPR017900">
    <property type="entry name" value="4Fe4S_Fe_S_CS"/>
</dbReference>
<feature type="domain" description="4Fe-4S ferredoxin-type" evidence="6">
    <location>
        <begin position="213"/>
        <end position="242"/>
    </location>
</feature>
<dbReference type="EC" id="1.6.5.3" evidence="7"/>
<dbReference type="Gene3D" id="3.30.70.3270">
    <property type="match status" value="1"/>
</dbReference>
<keyword evidence="1" id="KW-0004">4Fe-4S</keyword>
<keyword evidence="2" id="KW-0479">Metal-binding</keyword>
<organism evidence="7 8">
    <name type="scientific">Geoglobus ahangari</name>
    <dbReference type="NCBI Taxonomy" id="113653"/>
    <lineage>
        <taxon>Archaea</taxon>
        <taxon>Methanobacteriati</taxon>
        <taxon>Methanobacteriota</taxon>
        <taxon>Archaeoglobi</taxon>
        <taxon>Archaeoglobales</taxon>
        <taxon>Archaeoglobaceae</taxon>
        <taxon>Geoglobus</taxon>
    </lineage>
</organism>
<sequence>MVKVVKPPEKNLVRSAIGHLRAITEVAKEVVNPGTITIHYPRERRKLPDNFRGIILFEKEDCISCFRCAHICPANAIQMYPDDKGRYYPGVDYAKCILCHFCVDSCPTAALKPSKIHDVAFKDVESMEVTPDQMENVPEVVREDEKTVEYDFEGDIKLIKRKEREELTVEFDKPDRPKFYAIPENPENCIGCRLCMFSCPVDAISSKLEGTKVSLTTDFEKCTGCGICVRICPTEVLVLAPVREEVSK</sequence>
<keyword evidence="5" id="KW-0411">Iron-sulfur</keyword>
<dbReference type="GeneID" id="24802924"/>
<dbReference type="Proteomes" id="UP000034723">
    <property type="component" value="Chromosome"/>
</dbReference>
<feature type="domain" description="4Fe-4S ferredoxin-type" evidence="6">
    <location>
        <begin position="180"/>
        <end position="209"/>
    </location>
</feature>
<dbReference type="Pfam" id="PF12838">
    <property type="entry name" value="Fer4_7"/>
    <property type="match status" value="1"/>
</dbReference>
<dbReference type="GO" id="GO:0016020">
    <property type="term" value="C:membrane"/>
    <property type="evidence" value="ECO:0007669"/>
    <property type="project" value="InterPro"/>
</dbReference>
<dbReference type="InParanoid" id="A0A0F7IGE1"/>
<dbReference type="KEGG" id="gah:GAH_00338"/>
<dbReference type="PANTHER" id="PTHR10849">
    <property type="entry name" value="NADH DEHYDROGENASE UBIQUINONE IRON-SULFUR PROTEIN 8, MITOCHONDRIAL"/>
    <property type="match status" value="1"/>
</dbReference>
<dbReference type="GO" id="GO:0003954">
    <property type="term" value="F:NADH dehydrogenase activity"/>
    <property type="evidence" value="ECO:0007669"/>
    <property type="project" value="TreeGrafter"/>
</dbReference>
<evidence type="ECO:0000256" key="3">
    <source>
        <dbReference type="ARBA" id="ARBA00022737"/>
    </source>
</evidence>
<dbReference type="SUPFAM" id="SSF54862">
    <property type="entry name" value="4Fe-4S ferredoxins"/>
    <property type="match status" value="1"/>
</dbReference>
<dbReference type="AlphaFoldDB" id="A0A0F7IGE1"/>
<dbReference type="RefSeq" id="WP_048094402.1">
    <property type="nucleotide sequence ID" value="NZ_CP011267.1"/>
</dbReference>
<dbReference type="PATRIC" id="fig|113653.22.peg.343"/>
<keyword evidence="7" id="KW-0830">Ubiquinone</keyword>
<dbReference type="STRING" id="113653.GAH_00338"/>
<dbReference type="GO" id="GO:0009060">
    <property type="term" value="P:aerobic respiration"/>
    <property type="evidence" value="ECO:0007669"/>
    <property type="project" value="TreeGrafter"/>
</dbReference>
<dbReference type="GO" id="GO:0046872">
    <property type="term" value="F:metal ion binding"/>
    <property type="evidence" value="ECO:0007669"/>
    <property type="project" value="UniProtKB-KW"/>
</dbReference>
<keyword evidence="3" id="KW-0677">Repeat</keyword>
<reference evidence="7 8" key="1">
    <citation type="submission" date="2015-04" db="EMBL/GenBank/DDBJ databases">
        <title>The complete genome sequence of the hyperthermophilic, obligate iron-reducing archaeon Geoglobus ahangari strain 234T.</title>
        <authorList>
            <person name="Manzella M.P."/>
            <person name="Holmes D.E."/>
            <person name="Rocheleau J.M."/>
            <person name="Chung A."/>
            <person name="Reguera G."/>
            <person name="Kashefi K."/>
        </authorList>
    </citation>
    <scope>NUCLEOTIDE SEQUENCE [LARGE SCALE GENOMIC DNA]</scope>
    <source>
        <strain evidence="7 8">234</strain>
    </source>
</reference>
<proteinExistence type="predicted"/>
<evidence type="ECO:0000313" key="7">
    <source>
        <dbReference type="EMBL" id="AKG92309.1"/>
    </source>
</evidence>
<evidence type="ECO:0000256" key="5">
    <source>
        <dbReference type="ARBA" id="ARBA00023014"/>
    </source>
</evidence>
<dbReference type="OrthoDB" id="51303at2157"/>
<dbReference type="PROSITE" id="PS00198">
    <property type="entry name" value="4FE4S_FER_1"/>
    <property type="match status" value="2"/>
</dbReference>
<dbReference type="Gene3D" id="3.30.70.20">
    <property type="match status" value="2"/>
</dbReference>
<dbReference type="PROSITE" id="PS51379">
    <property type="entry name" value="4FE4S_FER_2"/>
    <property type="match status" value="4"/>
</dbReference>
<evidence type="ECO:0000313" key="8">
    <source>
        <dbReference type="Proteomes" id="UP000034723"/>
    </source>
</evidence>
<dbReference type="PANTHER" id="PTHR10849:SF35">
    <property type="entry name" value="FORMATE HYDROGENLYASE SUBUNIT 6-RELATED"/>
    <property type="match status" value="1"/>
</dbReference>
<keyword evidence="7" id="KW-0456">Lyase</keyword>
<keyword evidence="4" id="KW-0408">Iron</keyword>